<dbReference type="EMBL" id="ML987194">
    <property type="protein sequence ID" value="KAF2249799.1"/>
    <property type="molecule type" value="Genomic_DNA"/>
</dbReference>
<keyword evidence="1" id="KW-0732">Signal</keyword>
<evidence type="ECO:0000313" key="3">
    <source>
        <dbReference type="Proteomes" id="UP000800094"/>
    </source>
</evidence>
<dbReference type="RefSeq" id="XP_033684803.1">
    <property type="nucleotide sequence ID" value="XM_033821620.1"/>
</dbReference>
<evidence type="ECO:0000313" key="2">
    <source>
        <dbReference type="EMBL" id="KAF2249799.1"/>
    </source>
</evidence>
<dbReference type="Proteomes" id="UP000800094">
    <property type="component" value="Unassembled WGS sequence"/>
</dbReference>
<feature type="signal peptide" evidence="1">
    <location>
        <begin position="1"/>
        <end position="17"/>
    </location>
</feature>
<sequence>MYTSILLISILTASVVAAPFAKREENATTATCADSDKMISLVVGPEDAKSVLIHACSAMMPPCAYPETLSNDTVCTAQMNWPLDGPKSVLLNATVERKDNGDKLSGWRVNFTVTPPEQPQDLAGVSWFRWDCEGYFHQLLSETPPDGCLIEGKGSGAGNLTVGGGNLKDTLFDISFAQRGANLSFVDLWG</sequence>
<organism evidence="2 3">
    <name type="scientific">Trematosphaeria pertusa</name>
    <dbReference type="NCBI Taxonomy" id="390896"/>
    <lineage>
        <taxon>Eukaryota</taxon>
        <taxon>Fungi</taxon>
        <taxon>Dikarya</taxon>
        <taxon>Ascomycota</taxon>
        <taxon>Pezizomycotina</taxon>
        <taxon>Dothideomycetes</taxon>
        <taxon>Pleosporomycetidae</taxon>
        <taxon>Pleosporales</taxon>
        <taxon>Massarineae</taxon>
        <taxon>Trematosphaeriaceae</taxon>
        <taxon>Trematosphaeria</taxon>
    </lineage>
</organism>
<accession>A0A6A6IHX0</accession>
<protein>
    <recommendedName>
        <fullName evidence="4">Ubiquitin 3 binding protein But2 C-terminal domain-containing protein</fullName>
    </recommendedName>
</protein>
<dbReference type="GeneID" id="54574950"/>
<evidence type="ECO:0000256" key="1">
    <source>
        <dbReference type="SAM" id="SignalP"/>
    </source>
</evidence>
<dbReference type="OrthoDB" id="3753180at2759"/>
<proteinExistence type="predicted"/>
<name>A0A6A6IHX0_9PLEO</name>
<dbReference type="AlphaFoldDB" id="A0A6A6IHX0"/>
<reference evidence="2" key="1">
    <citation type="journal article" date="2020" name="Stud. Mycol.">
        <title>101 Dothideomycetes genomes: a test case for predicting lifestyles and emergence of pathogens.</title>
        <authorList>
            <person name="Haridas S."/>
            <person name="Albert R."/>
            <person name="Binder M."/>
            <person name="Bloem J."/>
            <person name="Labutti K."/>
            <person name="Salamov A."/>
            <person name="Andreopoulos B."/>
            <person name="Baker S."/>
            <person name="Barry K."/>
            <person name="Bills G."/>
            <person name="Bluhm B."/>
            <person name="Cannon C."/>
            <person name="Castanera R."/>
            <person name="Culley D."/>
            <person name="Daum C."/>
            <person name="Ezra D."/>
            <person name="Gonzalez J."/>
            <person name="Henrissat B."/>
            <person name="Kuo A."/>
            <person name="Liang C."/>
            <person name="Lipzen A."/>
            <person name="Lutzoni F."/>
            <person name="Magnuson J."/>
            <person name="Mondo S."/>
            <person name="Nolan M."/>
            <person name="Ohm R."/>
            <person name="Pangilinan J."/>
            <person name="Park H.-J."/>
            <person name="Ramirez L."/>
            <person name="Alfaro M."/>
            <person name="Sun H."/>
            <person name="Tritt A."/>
            <person name="Yoshinaga Y."/>
            <person name="Zwiers L.-H."/>
            <person name="Turgeon B."/>
            <person name="Goodwin S."/>
            <person name="Spatafora J."/>
            <person name="Crous P."/>
            <person name="Grigoriev I."/>
        </authorList>
    </citation>
    <scope>NUCLEOTIDE SEQUENCE</scope>
    <source>
        <strain evidence="2">CBS 122368</strain>
    </source>
</reference>
<gene>
    <name evidence="2" type="ORF">BU26DRAFT_289559</name>
</gene>
<keyword evidence="3" id="KW-1185">Reference proteome</keyword>
<evidence type="ECO:0008006" key="4">
    <source>
        <dbReference type="Google" id="ProtNLM"/>
    </source>
</evidence>
<feature type="chain" id="PRO_5025609482" description="Ubiquitin 3 binding protein But2 C-terminal domain-containing protein" evidence="1">
    <location>
        <begin position="18"/>
        <end position="190"/>
    </location>
</feature>